<keyword evidence="5" id="KW-0732">Signal</keyword>
<dbReference type="InterPro" id="IPR004073">
    <property type="entry name" value="GPCR_3_vmron_rcpt_2"/>
</dbReference>
<dbReference type="Gene3D" id="3.40.50.2300">
    <property type="match status" value="2"/>
</dbReference>
<dbReference type="PANTHER" id="PTHR24061:SF599">
    <property type="entry name" value="G-PROTEIN COUPLED RECEPTORS FAMILY 3 PROFILE DOMAIN-CONTAINING PROTEIN"/>
    <property type="match status" value="1"/>
</dbReference>
<dbReference type="PRINTS" id="PR00248">
    <property type="entry name" value="GPCRMGR"/>
</dbReference>
<dbReference type="InterPro" id="IPR011500">
    <property type="entry name" value="GPCR_3_9-Cys_dom"/>
</dbReference>
<dbReference type="InterPro" id="IPR017979">
    <property type="entry name" value="GPCR_3_CS"/>
</dbReference>
<dbReference type="GO" id="GO:0004930">
    <property type="term" value="F:G protein-coupled receptor activity"/>
    <property type="evidence" value="ECO:0007669"/>
    <property type="project" value="UniProtKB-KW"/>
</dbReference>
<evidence type="ECO:0000256" key="4">
    <source>
        <dbReference type="ARBA" id="ARBA00022692"/>
    </source>
</evidence>
<dbReference type="PROSITE" id="PS00981">
    <property type="entry name" value="G_PROTEIN_RECEP_F3_3"/>
    <property type="match status" value="1"/>
</dbReference>
<evidence type="ECO:0000256" key="9">
    <source>
        <dbReference type="ARBA" id="ARBA00023170"/>
    </source>
</evidence>
<evidence type="ECO:0000313" key="15">
    <source>
        <dbReference type="Proteomes" id="UP001295444"/>
    </source>
</evidence>
<evidence type="ECO:0000256" key="8">
    <source>
        <dbReference type="ARBA" id="ARBA00023136"/>
    </source>
</evidence>
<dbReference type="GO" id="GO:0005886">
    <property type="term" value="C:plasma membrane"/>
    <property type="evidence" value="ECO:0007669"/>
    <property type="project" value="UniProtKB-SubCell"/>
</dbReference>
<dbReference type="EMBL" id="OW240913">
    <property type="protein sequence ID" value="CAH2245255.1"/>
    <property type="molecule type" value="Genomic_DNA"/>
</dbReference>
<feature type="transmembrane region" description="Helical" evidence="12">
    <location>
        <begin position="763"/>
        <end position="783"/>
    </location>
</feature>
<keyword evidence="4 12" id="KW-0812">Transmembrane</keyword>
<dbReference type="InterPro" id="IPR000337">
    <property type="entry name" value="GPCR_3"/>
</dbReference>
<dbReference type="InterPro" id="IPR028082">
    <property type="entry name" value="Peripla_BP_I"/>
</dbReference>
<dbReference type="InterPro" id="IPR001828">
    <property type="entry name" value="ANF_lig-bd_rcpt"/>
</dbReference>
<keyword evidence="3" id="KW-1003">Cell membrane</keyword>
<keyword evidence="11" id="KW-0807">Transducer</keyword>
<evidence type="ECO:0000256" key="5">
    <source>
        <dbReference type="ARBA" id="ARBA00022729"/>
    </source>
</evidence>
<dbReference type="InterPro" id="IPR017978">
    <property type="entry name" value="GPCR_3_C"/>
</dbReference>
<evidence type="ECO:0000256" key="2">
    <source>
        <dbReference type="ARBA" id="ARBA00007242"/>
    </source>
</evidence>
<evidence type="ECO:0000256" key="7">
    <source>
        <dbReference type="ARBA" id="ARBA00023040"/>
    </source>
</evidence>
<dbReference type="Pfam" id="PF00003">
    <property type="entry name" value="7tm_3"/>
    <property type="match status" value="1"/>
</dbReference>
<keyword evidence="10" id="KW-0325">Glycoprotein</keyword>
<organism evidence="14 15">
    <name type="scientific">Pelobates cultripes</name>
    <name type="common">Western spadefoot toad</name>
    <dbReference type="NCBI Taxonomy" id="61616"/>
    <lineage>
        <taxon>Eukaryota</taxon>
        <taxon>Metazoa</taxon>
        <taxon>Chordata</taxon>
        <taxon>Craniata</taxon>
        <taxon>Vertebrata</taxon>
        <taxon>Euteleostomi</taxon>
        <taxon>Amphibia</taxon>
        <taxon>Batrachia</taxon>
        <taxon>Anura</taxon>
        <taxon>Pelobatoidea</taxon>
        <taxon>Pelobatidae</taxon>
        <taxon>Pelobates</taxon>
    </lineage>
</organism>
<comment type="subcellular location">
    <subcellularLocation>
        <location evidence="1">Cell membrane</location>
        <topology evidence="1">Multi-pass membrane protein</topology>
    </subcellularLocation>
</comment>
<dbReference type="Proteomes" id="UP001295444">
    <property type="component" value="Chromosome 02"/>
</dbReference>
<evidence type="ECO:0000313" key="14">
    <source>
        <dbReference type="EMBL" id="CAH2245255.1"/>
    </source>
</evidence>
<dbReference type="InterPro" id="IPR000068">
    <property type="entry name" value="GPCR_3_Ca_sens_rcpt-rel"/>
</dbReference>
<feature type="transmembrane region" description="Helical" evidence="12">
    <location>
        <begin position="919"/>
        <end position="939"/>
    </location>
</feature>
<dbReference type="PANTHER" id="PTHR24061">
    <property type="entry name" value="CALCIUM-SENSING RECEPTOR-RELATED"/>
    <property type="match status" value="1"/>
</dbReference>
<evidence type="ECO:0000256" key="12">
    <source>
        <dbReference type="SAM" id="Phobius"/>
    </source>
</evidence>
<accession>A0AAD1R9C2</accession>
<keyword evidence="6 12" id="KW-1133">Transmembrane helix</keyword>
<dbReference type="Pfam" id="PF07562">
    <property type="entry name" value="NCD3G"/>
    <property type="match status" value="1"/>
</dbReference>
<dbReference type="AlphaFoldDB" id="A0AAD1R9C2"/>
<protein>
    <submittedName>
        <fullName evidence="14">Extracellular calcium-sensing receptor-like</fullName>
    </submittedName>
</protein>
<dbReference type="SUPFAM" id="SSF53822">
    <property type="entry name" value="Periplasmic binding protein-like I"/>
    <property type="match status" value="1"/>
</dbReference>
<feature type="transmembrane region" description="Helical" evidence="12">
    <location>
        <begin position="951"/>
        <end position="972"/>
    </location>
</feature>
<evidence type="ECO:0000256" key="1">
    <source>
        <dbReference type="ARBA" id="ARBA00004651"/>
    </source>
</evidence>
<dbReference type="Gene3D" id="2.10.50.30">
    <property type="entry name" value="GPCR, family 3, nine cysteines domain"/>
    <property type="match status" value="1"/>
</dbReference>
<feature type="transmembrane region" description="Helical" evidence="12">
    <location>
        <begin position="840"/>
        <end position="858"/>
    </location>
</feature>
<feature type="transmembrane region" description="Helical" evidence="12">
    <location>
        <begin position="725"/>
        <end position="748"/>
    </location>
</feature>
<evidence type="ECO:0000256" key="11">
    <source>
        <dbReference type="ARBA" id="ARBA00023224"/>
    </source>
</evidence>
<evidence type="ECO:0000256" key="10">
    <source>
        <dbReference type="ARBA" id="ARBA00023180"/>
    </source>
</evidence>
<name>A0AAD1R9C2_PELCU</name>
<dbReference type="Pfam" id="PF01094">
    <property type="entry name" value="ANF_receptor"/>
    <property type="match status" value="1"/>
</dbReference>
<sequence>MAPRVAFRRNMNLMNLDKANEQTNTPKTRNTLYLMFFSLAYFSSIGRTRNEKSMGRVLQLLLLLSFLDEGHSVPGCRLQGWPIETFTRAGDVLIGGVFVVHSGFESEQMTFRDHPKPALCKGLFGGRGCDRARPTRGPDRPYDPGPPRLALLTPAGGLSGNPPSTPKVKVVFVQTLPCSGCLNEAPSGSRSVWESCRIDQFHVRYYRDVLGMMFAIDEINNTTDLLPNITLGFSMFDSCMSELRAIWGALSLVSGAKSPIPSYDCHAPSVMVGMVGELVSALSLPIARVLGVLHFPQISHGATLSALSNKMLFPSFLRTVPSNMLQNVAITQLLGRFGWTWVGMLVVDNDVGEQGGQAIKAGIEKSGGCVAFMEKIHLSYSMKQIHRVVDVIKGSSVQVVVLHSPEVHVIVLLDVLHDREMTGKIFVSSASFAVTPSLFSMKAWKVLNGMLCLIPKTGTMPGFEEFLNDLHPSKSSQYPFIRLFWEKVFKCRWSEDDVSQESSVSLNIAEEGGCRGNEVFGNKLPSLFEINDLSYTYHAYLAVYAYAHALHAISMCSPEIYNKPCAKMGSMHPWQILRYLKKTPFRSNASDWMLFNSDGDLPAAYDIINIQIRNKSFNLIKVGTYNPESKDDKITINITSIAWGEYFDSVPQSVCSNSCRPGYRKSAQLGKPVCCFDCVPCSLGEMVNKSGASECFKCPTDRWPNEERTKCVLKVVEFLSFQEPLGVMLVTMVVIFTFFTLWILLIFIKHQDTPIVRANNRELSYILLVSLILCFLCCLVFIGRPSIFTCLFRQTLFSIVFSISISSVLAKTIMVTLAFKATIPNSPLKKWLGPRIPRSVVGLCSVLQTAICSAWLYLAPPFPRLNTESGYNKVIFECHEGQNLFFYVSLGFMGFLALVSFLAAFLARNLPGSFNEAKHITFSMLVFCSVWLSFIPAYLSTRGKYTVAVQIFAILASTAGLLGCIFIPKCYITLMKAERNSKELLKGRKNRSNG</sequence>
<dbReference type="FunFam" id="2.10.50.30:FF:000002">
    <property type="entry name" value="Vomeronasal 2 receptor, h1"/>
    <property type="match status" value="1"/>
</dbReference>
<dbReference type="CDD" id="cd06365">
    <property type="entry name" value="PBP1_pheromone_receptor"/>
    <property type="match status" value="1"/>
</dbReference>
<dbReference type="CDD" id="cd15283">
    <property type="entry name" value="7tmC_V2R_pheromone"/>
    <property type="match status" value="1"/>
</dbReference>
<dbReference type="InterPro" id="IPR038550">
    <property type="entry name" value="GPCR_3_9-Cys_sf"/>
</dbReference>
<gene>
    <name evidence="14" type="ORF">PECUL_23A017096</name>
</gene>
<keyword evidence="8 12" id="KW-0472">Membrane</keyword>
<dbReference type="PRINTS" id="PR01535">
    <property type="entry name" value="VOMERONASL2R"/>
</dbReference>
<evidence type="ECO:0000256" key="6">
    <source>
        <dbReference type="ARBA" id="ARBA00022989"/>
    </source>
</evidence>
<feature type="domain" description="G-protein coupled receptors family 3 profile" evidence="13">
    <location>
        <begin position="725"/>
        <end position="989"/>
    </location>
</feature>
<feature type="transmembrane region" description="Helical" evidence="12">
    <location>
        <begin position="884"/>
        <end position="907"/>
    </location>
</feature>
<dbReference type="PROSITE" id="PS50259">
    <property type="entry name" value="G_PROTEIN_RECEP_F3_4"/>
    <property type="match status" value="1"/>
</dbReference>
<evidence type="ECO:0000259" key="13">
    <source>
        <dbReference type="PROSITE" id="PS50259"/>
    </source>
</evidence>
<dbReference type="FunFam" id="3.40.50.2300:FF:000016">
    <property type="entry name" value="Taste 1 receptor member 2"/>
    <property type="match status" value="1"/>
</dbReference>
<keyword evidence="15" id="KW-1185">Reference proteome</keyword>
<keyword evidence="9 14" id="KW-0675">Receptor</keyword>
<comment type="similarity">
    <text evidence="2">Belongs to the G-protein coupled receptor 3 family.</text>
</comment>
<feature type="transmembrane region" description="Helical" evidence="12">
    <location>
        <begin position="795"/>
        <end position="819"/>
    </location>
</feature>
<reference evidence="14" key="1">
    <citation type="submission" date="2022-03" db="EMBL/GenBank/DDBJ databases">
        <authorList>
            <person name="Alioto T."/>
            <person name="Alioto T."/>
            <person name="Gomez Garrido J."/>
        </authorList>
    </citation>
    <scope>NUCLEOTIDE SEQUENCE</scope>
</reference>
<proteinExistence type="inferred from homology"/>
<evidence type="ECO:0000256" key="3">
    <source>
        <dbReference type="ARBA" id="ARBA00022475"/>
    </source>
</evidence>
<keyword evidence="7" id="KW-0297">G-protein coupled receptor</keyword>